<dbReference type="InterPro" id="IPR008952">
    <property type="entry name" value="Tetraspanin_EC2_sf"/>
</dbReference>
<keyword evidence="4 5" id="KW-0472">Membrane</keyword>
<name>A0AA88Y7C6_PINIB</name>
<dbReference type="Proteomes" id="UP001186944">
    <property type="component" value="Unassembled WGS sequence"/>
</dbReference>
<feature type="transmembrane region" description="Helical" evidence="5">
    <location>
        <begin position="45"/>
        <end position="65"/>
    </location>
</feature>
<dbReference type="SUPFAM" id="SSF48652">
    <property type="entry name" value="Tetraspanin"/>
    <property type="match status" value="1"/>
</dbReference>
<proteinExistence type="predicted"/>
<evidence type="ECO:0000313" key="7">
    <source>
        <dbReference type="Proteomes" id="UP001186944"/>
    </source>
</evidence>
<keyword evidence="3 5" id="KW-1133">Transmembrane helix</keyword>
<comment type="subcellular location">
    <subcellularLocation>
        <location evidence="1">Membrane</location>
        <topology evidence="1">Multi-pass membrane protein</topology>
    </subcellularLocation>
</comment>
<evidence type="ECO:0008006" key="8">
    <source>
        <dbReference type="Google" id="ProtNLM"/>
    </source>
</evidence>
<dbReference type="InterPro" id="IPR018499">
    <property type="entry name" value="Tetraspanin/Peripherin"/>
</dbReference>
<protein>
    <recommendedName>
        <fullName evidence="8">Tetraspanin</fullName>
    </recommendedName>
</protein>
<evidence type="ECO:0000256" key="1">
    <source>
        <dbReference type="ARBA" id="ARBA00004141"/>
    </source>
</evidence>
<dbReference type="PRINTS" id="PR00259">
    <property type="entry name" value="TMFOUR"/>
</dbReference>
<dbReference type="Pfam" id="PF00335">
    <property type="entry name" value="Tetraspanin"/>
    <property type="match status" value="1"/>
</dbReference>
<evidence type="ECO:0000256" key="3">
    <source>
        <dbReference type="ARBA" id="ARBA00022989"/>
    </source>
</evidence>
<dbReference type="AlphaFoldDB" id="A0AA88Y7C6"/>
<dbReference type="PANTHER" id="PTHR19282:SF534">
    <property type="entry name" value="TETRASPANIN FAMILY-RELATED"/>
    <property type="match status" value="1"/>
</dbReference>
<accession>A0AA88Y7C6</accession>
<evidence type="ECO:0000256" key="2">
    <source>
        <dbReference type="ARBA" id="ARBA00022692"/>
    </source>
</evidence>
<dbReference type="EMBL" id="VSWD01000009">
    <property type="protein sequence ID" value="KAK3093603.1"/>
    <property type="molecule type" value="Genomic_DNA"/>
</dbReference>
<dbReference type="GO" id="GO:0005886">
    <property type="term" value="C:plasma membrane"/>
    <property type="evidence" value="ECO:0007669"/>
    <property type="project" value="TreeGrafter"/>
</dbReference>
<keyword evidence="7" id="KW-1185">Reference proteome</keyword>
<comment type="caution">
    <text evidence="6">The sequence shown here is derived from an EMBL/GenBank/DDBJ whole genome shotgun (WGS) entry which is preliminary data.</text>
</comment>
<keyword evidence="2 5" id="KW-0812">Transmembrane</keyword>
<evidence type="ECO:0000313" key="6">
    <source>
        <dbReference type="EMBL" id="KAK3093603.1"/>
    </source>
</evidence>
<dbReference type="PANTHER" id="PTHR19282">
    <property type="entry name" value="TETRASPANIN"/>
    <property type="match status" value="1"/>
</dbReference>
<reference evidence="6" key="1">
    <citation type="submission" date="2019-08" db="EMBL/GenBank/DDBJ databases">
        <title>The improved chromosome-level genome for the pearl oyster Pinctada fucata martensii using PacBio sequencing and Hi-C.</title>
        <authorList>
            <person name="Zheng Z."/>
        </authorList>
    </citation>
    <scope>NUCLEOTIDE SEQUENCE</scope>
    <source>
        <strain evidence="6">ZZ-2019</strain>
        <tissue evidence="6">Adductor muscle</tissue>
    </source>
</reference>
<dbReference type="Gene3D" id="1.10.1450.10">
    <property type="entry name" value="Tetraspanin"/>
    <property type="match status" value="1"/>
</dbReference>
<evidence type="ECO:0000256" key="4">
    <source>
        <dbReference type="ARBA" id="ARBA00023136"/>
    </source>
</evidence>
<organism evidence="6 7">
    <name type="scientific">Pinctada imbricata</name>
    <name type="common">Atlantic pearl-oyster</name>
    <name type="synonym">Pinctada martensii</name>
    <dbReference type="NCBI Taxonomy" id="66713"/>
    <lineage>
        <taxon>Eukaryota</taxon>
        <taxon>Metazoa</taxon>
        <taxon>Spiralia</taxon>
        <taxon>Lophotrochozoa</taxon>
        <taxon>Mollusca</taxon>
        <taxon>Bivalvia</taxon>
        <taxon>Autobranchia</taxon>
        <taxon>Pteriomorphia</taxon>
        <taxon>Pterioida</taxon>
        <taxon>Pterioidea</taxon>
        <taxon>Pteriidae</taxon>
        <taxon>Pinctada</taxon>
    </lineage>
</organism>
<feature type="transmembrane region" description="Helical" evidence="5">
    <location>
        <begin position="77"/>
        <end position="103"/>
    </location>
</feature>
<sequence length="284" mass="31248">MLGVALLVIGCLVRFNQDSLVTENAEKLFEAIELDAASDINLKDFLNSVALVFIVSGAFAAIVGLSGCIGACCEVKFLLVVYSIFVLLILAAQIAGVVMMFLIRSDVEKVLKREMKESIQEKYEGDKSSNGLSLAWNSIFLEFDCCGVDNYTDIIGGAMWNNNYTQSNNNTVTLMTPITCCKNIQGSVPDFTIPDDLTCAVNPSDSNSNYKKVSLSRGSHVTFCVNRKWMSVLAGITVLNAFSIEVYGAPISVQFHPTSLITFTQMIHYISFIHRTSFRSIFHP</sequence>
<evidence type="ECO:0000256" key="5">
    <source>
        <dbReference type="SAM" id="Phobius"/>
    </source>
</evidence>
<gene>
    <name evidence="6" type="ORF">FSP39_017986</name>
</gene>